<name>A0ABS6JZG0_9BACI</name>
<keyword evidence="4" id="KW-0808">Transferase</keyword>
<evidence type="ECO:0000256" key="1">
    <source>
        <dbReference type="ARBA" id="ARBA00006464"/>
    </source>
</evidence>
<dbReference type="EMBL" id="JAHQCR010000070">
    <property type="protein sequence ID" value="MBU9723074.1"/>
    <property type="molecule type" value="Genomic_DNA"/>
</dbReference>
<sequence length="214" mass="24581">MINSKGGFYRRFIKRPMDFILSLIAILALSPVLLVVAILVRTKLGSPVLFKQKRPGLNETVFMMYKFRTMTDERDKNGELLPDSVRLTKFGKFLRSTSLDELPELFNILKGDMSIIGPRPLLVQYLPLYNEHQKRRHEVRPGLSGLAQVSGRNAISWEDKFNLDVAYVDKVSFIGDWKIIFLTIKKVFVREGINSETAATIEPFKGTEKERMEI</sequence>
<dbReference type="PANTHER" id="PTHR30576">
    <property type="entry name" value="COLANIC BIOSYNTHESIS UDP-GLUCOSE LIPID CARRIER TRANSFERASE"/>
    <property type="match status" value="1"/>
</dbReference>
<comment type="caution">
    <text evidence="4">The sequence shown here is derived from an EMBL/GenBank/DDBJ whole genome shotgun (WGS) entry which is preliminary data.</text>
</comment>
<dbReference type="RefSeq" id="WP_088078091.1">
    <property type="nucleotide sequence ID" value="NZ_JAHQCR010000070.1"/>
</dbReference>
<proteinExistence type="inferred from homology"/>
<dbReference type="Pfam" id="PF02397">
    <property type="entry name" value="Bac_transf"/>
    <property type="match status" value="1"/>
</dbReference>
<evidence type="ECO:0000313" key="5">
    <source>
        <dbReference type="Proteomes" id="UP000790580"/>
    </source>
</evidence>
<evidence type="ECO:0000313" key="4">
    <source>
        <dbReference type="EMBL" id="MBU9723074.1"/>
    </source>
</evidence>
<reference evidence="4 5" key="1">
    <citation type="submission" date="2021-06" db="EMBL/GenBank/DDBJ databases">
        <title>Bacillus sp. RD4P76, an endophyte from a halophyte.</title>
        <authorList>
            <person name="Sun J.-Q."/>
        </authorList>
    </citation>
    <scope>NUCLEOTIDE SEQUENCE [LARGE SCALE GENOMIC DNA]</scope>
    <source>
        <strain evidence="4 5">JCM 17098</strain>
    </source>
</reference>
<dbReference type="PANTHER" id="PTHR30576:SF8">
    <property type="entry name" value="UNDECAPRENYL-PHOSPHATE GALACTOSE PHOSPHOTRANSFERASE"/>
    <property type="match status" value="1"/>
</dbReference>
<evidence type="ECO:0000259" key="3">
    <source>
        <dbReference type="Pfam" id="PF02397"/>
    </source>
</evidence>
<keyword evidence="2" id="KW-0472">Membrane</keyword>
<dbReference type="GO" id="GO:0016740">
    <property type="term" value="F:transferase activity"/>
    <property type="evidence" value="ECO:0007669"/>
    <property type="project" value="UniProtKB-KW"/>
</dbReference>
<keyword evidence="2" id="KW-1133">Transmembrane helix</keyword>
<feature type="domain" description="Bacterial sugar transferase" evidence="3">
    <location>
        <begin position="14"/>
        <end position="188"/>
    </location>
</feature>
<keyword evidence="2" id="KW-0812">Transmembrane</keyword>
<dbReference type="Proteomes" id="UP000790580">
    <property type="component" value="Unassembled WGS sequence"/>
</dbReference>
<keyword evidence="5" id="KW-1185">Reference proteome</keyword>
<dbReference type="InterPro" id="IPR003362">
    <property type="entry name" value="Bact_transf"/>
</dbReference>
<gene>
    <name evidence="4" type="ORF">KS407_16765</name>
</gene>
<organism evidence="4 5">
    <name type="scientific">Evansella alkalicola</name>
    <dbReference type="NCBI Taxonomy" id="745819"/>
    <lineage>
        <taxon>Bacteria</taxon>
        <taxon>Bacillati</taxon>
        <taxon>Bacillota</taxon>
        <taxon>Bacilli</taxon>
        <taxon>Bacillales</taxon>
        <taxon>Bacillaceae</taxon>
        <taxon>Evansella</taxon>
    </lineage>
</organism>
<protein>
    <submittedName>
        <fullName evidence="4">Sugar transferase</fullName>
    </submittedName>
</protein>
<evidence type="ECO:0000256" key="2">
    <source>
        <dbReference type="SAM" id="Phobius"/>
    </source>
</evidence>
<feature type="transmembrane region" description="Helical" evidence="2">
    <location>
        <begin position="20"/>
        <end position="40"/>
    </location>
</feature>
<accession>A0ABS6JZG0</accession>
<comment type="similarity">
    <text evidence="1">Belongs to the bacterial sugar transferase family.</text>
</comment>